<feature type="transmembrane region" description="Helical" evidence="1">
    <location>
        <begin position="162"/>
        <end position="182"/>
    </location>
</feature>
<dbReference type="AlphaFoldDB" id="A0A517QQJ2"/>
<keyword evidence="1" id="KW-1133">Transmembrane helix</keyword>
<feature type="transmembrane region" description="Helical" evidence="1">
    <location>
        <begin position="251"/>
        <end position="269"/>
    </location>
</feature>
<accession>A0A517QQJ2</accession>
<protein>
    <recommendedName>
        <fullName evidence="4">Glycosyltransferase RgtA/B/C/D-like domain-containing protein</fullName>
    </recommendedName>
</protein>
<organism evidence="2 3">
    <name type="scientific">Thalassoglobus polymorphus</name>
    <dbReference type="NCBI Taxonomy" id="2527994"/>
    <lineage>
        <taxon>Bacteria</taxon>
        <taxon>Pseudomonadati</taxon>
        <taxon>Planctomycetota</taxon>
        <taxon>Planctomycetia</taxon>
        <taxon>Planctomycetales</taxon>
        <taxon>Planctomycetaceae</taxon>
        <taxon>Thalassoglobus</taxon>
    </lineage>
</organism>
<dbReference type="KEGG" id="tpol:Mal48_31530"/>
<name>A0A517QQJ2_9PLAN</name>
<keyword evidence="1" id="KW-0472">Membrane</keyword>
<evidence type="ECO:0000256" key="1">
    <source>
        <dbReference type="SAM" id="Phobius"/>
    </source>
</evidence>
<feature type="transmembrane region" description="Helical" evidence="1">
    <location>
        <begin position="64"/>
        <end position="81"/>
    </location>
</feature>
<feature type="transmembrane region" description="Helical" evidence="1">
    <location>
        <begin position="141"/>
        <end position="156"/>
    </location>
</feature>
<keyword evidence="1" id="KW-0812">Transmembrane</keyword>
<proteinExistence type="predicted"/>
<feature type="transmembrane region" description="Helical" evidence="1">
    <location>
        <begin position="202"/>
        <end position="223"/>
    </location>
</feature>
<feature type="transmembrane region" description="Helical" evidence="1">
    <location>
        <begin position="88"/>
        <end position="106"/>
    </location>
</feature>
<dbReference type="EMBL" id="CP036267">
    <property type="protein sequence ID" value="QDT33897.1"/>
    <property type="molecule type" value="Genomic_DNA"/>
</dbReference>
<sequence>MDFADPDLWGHVQYGQEILEEGVLPRTNTWSFTAEGTRWINHENIAELVMASVTNAFGPRGLTFGKYLFGWILLGIIWWRARVNGVHQIVAAFICLVVAFSIQFHWHFRPQIFGYVFFGMMSALLFWCFQRDEQGEISTKRLLQLFWLLPLIAIWANTHGSFAAGVCVAIACLGLRFIELILSKVWSRSNGEAISLETRKALAILPIVGFGICAATLLTPYGIELHQWMWGALHEPRPEIGDWESPSLFSFSREVVGFWVMVVTVLLAAKVRQRADWVQLIVFGLIATQAISHIRHLPLLAILWASWFAVEINDVAVRFLADLKNEQKKLAEKTEEKPASKRLWQRPILVQGVLGIWIVSVAVATAPKLGTLNVPRDKYPVDAFKFMAEHGLEGRTVVTFNWAQYAIGFFANEKMDSTVAIDGRFRTCYPQEIIDVYFDFTFGEDYEGPRHRSSQSGPIDSSRALSFKNPELILISRLQEPSVRVMNRHQEDWSLLYQDDLAQIWGPKNRFDNPASEDYLAASRRVITNEAKVKTPAEWPAFATQSELRINQRNKQIATTH</sequence>
<feature type="transmembrane region" description="Helical" evidence="1">
    <location>
        <begin position="348"/>
        <end position="366"/>
    </location>
</feature>
<gene>
    <name evidence="2" type="ORF">Mal48_31530</name>
</gene>
<reference evidence="2 3" key="1">
    <citation type="submission" date="2019-02" db="EMBL/GenBank/DDBJ databases">
        <title>Deep-cultivation of Planctomycetes and their phenomic and genomic characterization uncovers novel biology.</title>
        <authorList>
            <person name="Wiegand S."/>
            <person name="Jogler M."/>
            <person name="Boedeker C."/>
            <person name="Pinto D."/>
            <person name="Vollmers J."/>
            <person name="Rivas-Marin E."/>
            <person name="Kohn T."/>
            <person name="Peeters S.H."/>
            <person name="Heuer A."/>
            <person name="Rast P."/>
            <person name="Oberbeckmann S."/>
            <person name="Bunk B."/>
            <person name="Jeske O."/>
            <person name="Meyerdierks A."/>
            <person name="Storesund J.E."/>
            <person name="Kallscheuer N."/>
            <person name="Luecker S."/>
            <person name="Lage O.M."/>
            <person name="Pohl T."/>
            <person name="Merkel B.J."/>
            <person name="Hornburger P."/>
            <person name="Mueller R.-W."/>
            <person name="Bruemmer F."/>
            <person name="Labrenz M."/>
            <person name="Spormann A.M."/>
            <person name="Op den Camp H."/>
            <person name="Overmann J."/>
            <person name="Amann R."/>
            <person name="Jetten M.S.M."/>
            <person name="Mascher T."/>
            <person name="Medema M.H."/>
            <person name="Devos D.P."/>
            <person name="Kaster A.-K."/>
            <person name="Ovreas L."/>
            <person name="Rohde M."/>
            <person name="Galperin M.Y."/>
            <person name="Jogler C."/>
        </authorList>
    </citation>
    <scope>NUCLEOTIDE SEQUENCE [LARGE SCALE GENOMIC DNA]</scope>
    <source>
        <strain evidence="2 3">Mal48</strain>
    </source>
</reference>
<keyword evidence="3" id="KW-1185">Reference proteome</keyword>
<evidence type="ECO:0008006" key="4">
    <source>
        <dbReference type="Google" id="ProtNLM"/>
    </source>
</evidence>
<evidence type="ECO:0000313" key="3">
    <source>
        <dbReference type="Proteomes" id="UP000315724"/>
    </source>
</evidence>
<dbReference type="Proteomes" id="UP000315724">
    <property type="component" value="Chromosome"/>
</dbReference>
<feature type="transmembrane region" description="Helical" evidence="1">
    <location>
        <begin position="112"/>
        <end position="129"/>
    </location>
</feature>
<evidence type="ECO:0000313" key="2">
    <source>
        <dbReference type="EMBL" id="QDT33897.1"/>
    </source>
</evidence>